<sequence length="55" mass="6443">MHDTLEHLREGPFDKAFQSLLKALQHAHRLLLGFRGHDGIRPPLAHLLRKVDRHF</sequence>
<comment type="caution">
    <text evidence="1">The sequence shown here is derived from an EMBL/GenBank/DDBJ whole genome shotgun (WGS) entry which is preliminary data.</text>
</comment>
<organism evidence="1 2">
    <name type="scientific">Paractinoplanes aksuensis</name>
    <dbReference type="NCBI Taxonomy" id="2939490"/>
    <lineage>
        <taxon>Bacteria</taxon>
        <taxon>Bacillati</taxon>
        <taxon>Actinomycetota</taxon>
        <taxon>Actinomycetes</taxon>
        <taxon>Micromonosporales</taxon>
        <taxon>Micromonosporaceae</taxon>
        <taxon>Paractinoplanes</taxon>
    </lineage>
</organism>
<dbReference type="Proteomes" id="UP001523369">
    <property type="component" value="Unassembled WGS sequence"/>
</dbReference>
<evidence type="ECO:0000313" key="1">
    <source>
        <dbReference type="EMBL" id="MCO8277578.1"/>
    </source>
</evidence>
<dbReference type="RefSeq" id="WP_253243640.1">
    <property type="nucleotide sequence ID" value="NZ_JAMYJR010000061.1"/>
</dbReference>
<protein>
    <submittedName>
        <fullName evidence="1">Uncharacterized protein</fullName>
    </submittedName>
</protein>
<dbReference type="EMBL" id="JAMYJR010000061">
    <property type="protein sequence ID" value="MCO8277578.1"/>
    <property type="molecule type" value="Genomic_DNA"/>
</dbReference>
<gene>
    <name evidence="1" type="ORF">M1L60_44070</name>
</gene>
<proteinExistence type="predicted"/>
<reference evidence="1 2" key="1">
    <citation type="submission" date="2022-06" db="EMBL/GenBank/DDBJ databases">
        <title>New Species of the Genus Actinoplanes, ActinopZanes ferrugineus.</title>
        <authorList>
            <person name="Ding P."/>
        </authorList>
    </citation>
    <scope>NUCLEOTIDE SEQUENCE [LARGE SCALE GENOMIC DNA]</scope>
    <source>
        <strain evidence="1 2">TRM88003</strain>
    </source>
</reference>
<keyword evidence="2" id="KW-1185">Reference proteome</keyword>
<name>A0ABT1E363_9ACTN</name>
<evidence type="ECO:0000313" key="2">
    <source>
        <dbReference type="Proteomes" id="UP001523369"/>
    </source>
</evidence>
<accession>A0ABT1E363</accession>